<sequence length="159" mass="18036">MASAAEGRGLPWTDEAKFQLLLRIVAQLREGGKPIDWQKIRMPGRTPKSLSNMWCKINKMIGELDQGQGRDAAPVEKPTPRKKASKAKLIVSIPDDDDDGDDDDDEESQKKTIIRKRSAADFSDGTFKKLKREKLDDDLQDEKIMFKSDPDIFENECEI</sequence>
<dbReference type="AlphaFoldDB" id="A0AAJ0FPC9"/>
<protein>
    <submittedName>
        <fullName evidence="2">Uncharacterized protein</fullName>
    </submittedName>
</protein>
<feature type="compositionally biased region" description="Acidic residues" evidence="1">
    <location>
        <begin position="94"/>
        <end position="107"/>
    </location>
</feature>
<gene>
    <name evidence="2" type="ORF">QQS21_010508</name>
</gene>
<evidence type="ECO:0000313" key="2">
    <source>
        <dbReference type="EMBL" id="KAK2591807.1"/>
    </source>
</evidence>
<name>A0AAJ0FPC9_9HYPO</name>
<evidence type="ECO:0000256" key="1">
    <source>
        <dbReference type="SAM" id="MobiDB-lite"/>
    </source>
</evidence>
<dbReference type="InterPro" id="IPR001005">
    <property type="entry name" value="SANT/Myb"/>
</dbReference>
<dbReference type="CDD" id="cd00167">
    <property type="entry name" value="SANT"/>
    <property type="match status" value="1"/>
</dbReference>
<proteinExistence type="predicted"/>
<accession>A0AAJ0FPC9</accession>
<comment type="caution">
    <text evidence="2">The sequence shown here is derived from an EMBL/GenBank/DDBJ whole genome shotgun (WGS) entry which is preliminary data.</text>
</comment>
<evidence type="ECO:0000313" key="3">
    <source>
        <dbReference type="Proteomes" id="UP001251528"/>
    </source>
</evidence>
<dbReference type="Proteomes" id="UP001251528">
    <property type="component" value="Unassembled WGS sequence"/>
</dbReference>
<keyword evidence="3" id="KW-1185">Reference proteome</keyword>
<feature type="region of interest" description="Disordered" evidence="1">
    <location>
        <begin position="63"/>
        <end position="112"/>
    </location>
</feature>
<organism evidence="2 3">
    <name type="scientific">Conoideocrella luteorostrata</name>
    <dbReference type="NCBI Taxonomy" id="1105319"/>
    <lineage>
        <taxon>Eukaryota</taxon>
        <taxon>Fungi</taxon>
        <taxon>Dikarya</taxon>
        <taxon>Ascomycota</taxon>
        <taxon>Pezizomycotina</taxon>
        <taxon>Sordariomycetes</taxon>
        <taxon>Hypocreomycetidae</taxon>
        <taxon>Hypocreales</taxon>
        <taxon>Clavicipitaceae</taxon>
        <taxon>Conoideocrella</taxon>
    </lineage>
</organism>
<reference evidence="2" key="1">
    <citation type="submission" date="2023-06" db="EMBL/GenBank/DDBJ databases">
        <title>Conoideocrella luteorostrata (Hypocreales: Clavicipitaceae), a potential biocontrol fungus for elongate hemlock scale in United States Christmas tree production areas.</title>
        <authorList>
            <person name="Barrett H."/>
            <person name="Lovett B."/>
            <person name="Macias A.M."/>
            <person name="Stajich J.E."/>
            <person name="Kasson M.T."/>
        </authorList>
    </citation>
    <scope>NUCLEOTIDE SEQUENCE</scope>
    <source>
        <strain evidence="2">ARSEF 14590</strain>
    </source>
</reference>
<dbReference type="EMBL" id="JASWJB010000308">
    <property type="protein sequence ID" value="KAK2591807.1"/>
    <property type="molecule type" value="Genomic_DNA"/>
</dbReference>